<dbReference type="PROSITE" id="PS50987">
    <property type="entry name" value="HTH_ARSR_2"/>
    <property type="match status" value="1"/>
</dbReference>
<evidence type="ECO:0000259" key="4">
    <source>
        <dbReference type="PROSITE" id="PS50987"/>
    </source>
</evidence>
<dbReference type="PRINTS" id="PR00778">
    <property type="entry name" value="HTHARSR"/>
</dbReference>
<dbReference type="GeneID" id="31676509"/>
<dbReference type="PANTHER" id="PTHR33154:SF33">
    <property type="entry name" value="TRANSCRIPTIONAL REPRESSOR SDPR"/>
    <property type="match status" value="1"/>
</dbReference>
<dbReference type="Proteomes" id="UP000192050">
    <property type="component" value="Chromosome"/>
</dbReference>
<dbReference type="CDD" id="cd00090">
    <property type="entry name" value="HTH_ARSR"/>
    <property type="match status" value="1"/>
</dbReference>
<dbReference type="RefSeq" id="WP_196795577.1">
    <property type="nucleotide sequence ID" value="NZ_CP015363.1"/>
</dbReference>
<feature type="domain" description="HTH arsR-type" evidence="4">
    <location>
        <begin position="14"/>
        <end position="108"/>
    </location>
</feature>
<dbReference type="GO" id="GO:0003677">
    <property type="term" value="F:DNA binding"/>
    <property type="evidence" value="ECO:0007669"/>
    <property type="project" value="UniProtKB-KW"/>
</dbReference>
<proteinExistence type="predicted"/>
<organism evidence="5 6">
    <name type="scientific">Ferroplasma acidiphilum</name>
    <dbReference type="NCBI Taxonomy" id="74969"/>
    <lineage>
        <taxon>Archaea</taxon>
        <taxon>Methanobacteriati</taxon>
        <taxon>Thermoplasmatota</taxon>
        <taxon>Thermoplasmata</taxon>
        <taxon>Thermoplasmatales</taxon>
        <taxon>Ferroplasmaceae</taxon>
        <taxon>Ferroplasma</taxon>
    </lineage>
</organism>
<protein>
    <submittedName>
        <fullName evidence="5">ArsR family transcriptional regulator</fullName>
    </submittedName>
</protein>
<keyword evidence="2" id="KW-0238">DNA-binding</keyword>
<keyword evidence="3" id="KW-0804">Transcription</keyword>
<keyword evidence="6" id="KW-1185">Reference proteome</keyword>
<evidence type="ECO:0000256" key="1">
    <source>
        <dbReference type="ARBA" id="ARBA00023015"/>
    </source>
</evidence>
<dbReference type="OrthoDB" id="57525at2157"/>
<dbReference type="EMBL" id="CP015363">
    <property type="protein sequence ID" value="ARD84891.1"/>
    <property type="molecule type" value="Genomic_DNA"/>
</dbReference>
<dbReference type="Pfam" id="PF01022">
    <property type="entry name" value="HTH_5"/>
    <property type="match status" value="1"/>
</dbReference>
<reference evidence="5 6" key="1">
    <citation type="submission" date="2011-10" db="EMBL/GenBank/DDBJ databases">
        <title>Metabolic and evolutionary patterns in the extreme acidophile Ferroplasma acidiphilum.</title>
        <authorList>
            <person name="Golyshina O.V."/>
            <person name="Kozyavkin S.A."/>
            <person name="Tatusov R.L."/>
            <person name="Slesarev A.I."/>
            <person name="Golyshin P.N."/>
        </authorList>
    </citation>
    <scope>NUCLEOTIDE SEQUENCE [LARGE SCALE GENOMIC DNA]</scope>
    <source>
        <strain evidence="6">Y</strain>
    </source>
</reference>
<dbReference type="InterPro" id="IPR036388">
    <property type="entry name" value="WH-like_DNA-bd_sf"/>
</dbReference>
<dbReference type="GO" id="GO:0003700">
    <property type="term" value="F:DNA-binding transcription factor activity"/>
    <property type="evidence" value="ECO:0007669"/>
    <property type="project" value="InterPro"/>
</dbReference>
<dbReference type="SMART" id="SM00418">
    <property type="entry name" value="HTH_ARSR"/>
    <property type="match status" value="1"/>
</dbReference>
<dbReference type="NCBIfam" id="NF033788">
    <property type="entry name" value="HTH_metalloreg"/>
    <property type="match status" value="1"/>
</dbReference>
<dbReference type="STRING" id="74969.FAD_1010"/>
<dbReference type="KEGG" id="fai:FAD_1010"/>
<name>A0A1V0N460_9ARCH</name>
<evidence type="ECO:0000256" key="3">
    <source>
        <dbReference type="ARBA" id="ARBA00023163"/>
    </source>
</evidence>
<accession>A0A1V0N460</accession>
<evidence type="ECO:0000313" key="5">
    <source>
        <dbReference type="EMBL" id="ARD84891.1"/>
    </source>
</evidence>
<evidence type="ECO:0000256" key="2">
    <source>
        <dbReference type="ARBA" id="ARBA00023125"/>
    </source>
</evidence>
<gene>
    <name evidence="5" type="ORF">FAD_1010</name>
</gene>
<dbReference type="PANTHER" id="PTHR33154">
    <property type="entry name" value="TRANSCRIPTIONAL REGULATOR, ARSR FAMILY"/>
    <property type="match status" value="1"/>
</dbReference>
<dbReference type="InterPro" id="IPR001845">
    <property type="entry name" value="HTH_ArsR_DNA-bd_dom"/>
</dbReference>
<keyword evidence="1" id="KW-0805">Transcription regulation</keyword>
<dbReference type="AlphaFoldDB" id="A0A1V0N460"/>
<dbReference type="InterPro" id="IPR036390">
    <property type="entry name" value="WH_DNA-bd_sf"/>
</dbReference>
<dbReference type="InterPro" id="IPR051081">
    <property type="entry name" value="HTH_MetalResp_TranReg"/>
</dbReference>
<dbReference type="SUPFAM" id="SSF46785">
    <property type="entry name" value="Winged helix' DNA-binding domain"/>
    <property type="match status" value="1"/>
</dbReference>
<dbReference type="InterPro" id="IPR011991">
    <property type="entry name" value="ArsR-like_HTH"/>
</dbReference>
<dbReference type="Gene3D" id="1.10.10.10">
    <property type="entry name" value="Winged helix-like DNA-binding domain superfamily/Winged helix DNA-binding domain"/>
    <property type="match status" value="1"/>
</dbReference>
<evidence type="ECO:0000313" key="6">
    <source>
        <dbReference type="Proteomes" id="UP000192050"/>
    </source>
</evidence>
<sequence length="240" mass="27250">MENVSKKGKYDSNHNPGAKSLPDRLFYCLSNPVRLRIILLLSKGKLNVNQLSSTFNVSQPKISAQLSILQNYGIVHGWQVGREKYYKIIPESIESLTSWLDNIATSVTADNLPEFDPHKQFQNGRRCYDHIAGQSGVMLLKLLLSSKWISIKNDKPEYELTDSGEIILTRLGVNIPVQKKHGRIFAYGCMDLTEKEYHLGGALGSEIMKALINQNYIKIYRNTRVIDIIKPIESWFGIIP</sequence>